<proteinExistence type="predicted"/>
<dbReference type="Proteomes" id="UP000033647">
    <property type="component" value="Unassembled WGS sequence"/>
</dbReference>
<sequence>MPTPLDNALHSKNLFLGFAALVTGVTAWSIWGQDMFPAQEQKPTGAPETWTKGQLKQWLSSRGVVVEETSTKDQLVAMVKTILDNPPKSKA</sequence>
<dbReference type="Pfam" id="PF10281">
    <property type="entry name" value="Ish1"/>
    <property type="match status" value="1"/>
</dbReference>
<keyword evidence="2" id="KW-1185">Reference proteome</keyword>
<evidence type="ECO:0008006" key="3">
    <source>
        <dbReference type="Google" id="ProtNLM"/>
    </source>
</evidence>
<comment type="caution">
    <text evidence="1">The sequence shown here is derived from an EMBL/GenBank/DDBJ whole genome shotgun (WGS) entry which is preliminary data.</text>
</comment>
<evidence type="ECO:0000313" key="1">
    <source>
        <dbReference type="EMBL" id="KJX93720.1"/>
    </source>
</evidence>
<dbReference type="InterPro" id="IPR018803">
    <property type="entry name" value="Ish1/Msc1-like"/>
</dbReference>
<reference evidence="1 2" key="1">
    <citation type="submission" date="2015-03" db="EMBL/GenBank/DDBJ databases">
        <title>RNA-seq based gene annotation and comparative genomics of four Zymoseptoria species reveal species-specific pathogenicity related genes and transposable element activity.</title>
        <authorList>
            <person name="Grandaubert J."/>
            <person name="Bhattacharyya A."/>
            <person name="Stukenbrock E.H."/>
        </authorList>
    </citation>
    <scope>NUCLEOTIDE SEQUENCE [LARGE SCALE GENOMIC DNA]</scope>
    <source>
        <strain evidence="1 2">Zb18110</strain>
    </source>
</reference>
<gene>
    <name evidence="1" type="ORF">TI39_contig4268g00016</name>
</gene>
<protein>
    <recommendedName>
        <fullName evidence="3">STE24 endopeptidase</fullName>
    </recommendedName>
</protein>
<organism evidence="1 2">
    <name type="scientific">Zymoseptoria brevis</name>
    <dbReference type="NCBI Taxonomy" id="1047168"/>
    <lineage>
        <taxon>Eukaryota</taxon>
        <taxon>Fungi</taxon>
        <taxon>Dikarya</taxon>
        <taxon>Ascomycota</taxon>
        <taxon>Pezizomycotina</taxon>
        <taxon>Dothideomycetes</taxon>
        <taxon>Dothideomycetidae</taxon>
        <taxon>Mycosphaerellales</taxon>
        <taxon>Mycosphaerellaceae</taxon>
        <taxon>Zymoseptoria</taxon>
    </lineage>
</organism>
<dbReference type="EMBL" id="LAFY01004227">
    <property type="protein sequence ID" value="KJX93720.1"/>
    <property type="molecule type" value="Genomic_DNA"/>
</dbReference>
<accession>A0A0F4GBZ5</accession>
<name>A0A0F4GBZ5_9PEZI</name>
<dbReference type="AlphaFoldDB" id="A0A0F4GBZ5"/>
<dbReference type="OrthoDB" id="5341873at2759"/>
<evidence type="ECO:0000313" key="2">
    <source>
        <dbReference type="Proteomes" id="UP000033647"/>
    </source>
</evidence>